<dbReference type="AlphaFoldDB" id="A0A1C6FUN3"/>
<name>A0A1C6FUN3_9FIRM</name>
<dbReference type="UniPathway" id="UPA00031">
    <property type="reaction ID" value="UER00013"/>
</dbReference>
<evidence type="ECO:0000259" key="9">
    <source>
        <dbReference type="Pfam" id="PF02811"/>
    </source>
</evidence>
<dbReference type="GO" id="GO:0004401">
    <property type="term" value="F:histidinol-phosphatase activity"/>
    <property type="evidence" value="ECO:0007669"/>
    <property type="project" value="UniProtKB-UniRule"/>
</dbReference>
<dbReference type="GO" id="GO:0000105">
    <property type="term" value="P:L-histidine biosynthetic process"/>
    <property type="evidence" value="ECO:0007669"/>
    <property type="project" value="UniProtKB-UniRule"/>
</dbReference>
<evidence type="ECO:0000313" key="10">
    <source>
        <dbReference type="EMBL" id="SCJ36723.1"/>
    </source>
</evidence>
<evidence type="ECO:0000256" key="5">
    <source>
        <dbReference type="ARBA" id="ARBA00022801"/>
    </source>
</evidence>
<comment type="catalytic activity">
    <reaction evidence="7 8">
        <text>L-histidinol phosphate + H2O = L-histidinol + phosphate</text>
        <dbReference type="Rhea" id="RHEA:14465"/>
        <dbReference type="ChEBI" id="CHEBI:15377"/>
        <dbReference type="ChEBI" id="CHEBI:43474"/>
        <dbReference type="ChEBI" id="CHEBI:57699"/>
        <dbReference type="ChEBI" id="CHEBI:57980"/>
        <dbReference type="EC" id="3.1.3.15"/>
    </reaction>
</comment>
<keyword evidence="5 8" id="KW-0378">Hydrolase</keyword>
<evidence type="ECO:0000256" key="7">
    <source>
        <dbReference type="ARBA" id="ARBA00049158"/>
    </source>
</evidence>
<evidence type="ECO:0000256" key="3">
    <source>
        <dbReference type="ARBA" id="ARBA00013085"/>
    </source>
</evidence>
<evidence type="ECO:0000256" key="2">
    <source>
        <dbReference type="ARBA" id="ARBA00009152"/>
    </source>
</evidence>
<dbReference type="Pfam" id="PF02811">
    <property type="entry name" value="PHP"/>
    <property type="match status" value="1"/>
</dbReference>
<dbReference type="PANTHER" id="PTHR21039">
    <property type="entry name" value="HISTIDINOL PHOSPHATASE-RELATED"/>
    <property type="match status" value="1"/>
</dbReference>
<evidence type="ECO:0000256" key="1">
    <source>
        <dbReference type="ARBA" id="ARBA00004970"/>
    </source>
</evidence>
<dbReference type="EC" id="3.1.3.15" evidence="3 8"/>
<sequence>MAALFDSHTHSVYSHDCDTPLQENLAAAAKQGLLGLCTTDHCEVNCFDAVWLQRLQSGRQQLAALRPQWAGQLVLTQGIELAYPQSDPVLARQIIAAAPYDFVLGSMHGSPAKKGMFDPATGPRRFAQILRTYFGELLQVVQLDCFDVLAHLTYPLRYASPQTAAALDLSAFDRQIDEIFAVLIKNGRGLELNVSGLYQSYGKPFPTVGYLRRFYQLGGRIVTLGSDAHHSADIGRQLAAGAQLLRQAGFTAYCYFRGRRPVFLDL</sequence>
<dbReference type="EMBL" id="FMHG01000001">
    <property type="protein sequence ID" value="SCJ36723.1"/>
    <property type="molecule type" value="Genomic_DNA"/>
</dbReference>
<comment type="pathway">
    <text evidence="1 8">Amino-acid biosynthesis; L-histidine biosynthesis; L-histidine from 5-phospho-alpha-D-ribose 1-diphosphate: step 8/9.</text>
</comment>
<dbReference type="InterPro" id="IPR010140">
    <property type="entry name" value="Histidinol_P_phosphatase_HisJ"/>
</dbReference>
<comment type="similarity">
    <text evidence="2 8">Belongs to the PHP hydrolase family. HisK subfamily.</text>
</comment>
<keyword evidence="4 8" id="KW-0028">Amino-acid biosynthesis</keyword>
<dbReference type="SUPFAM" id="SSF89550">
    <property type="entry name" value="PHP domain-like"/>
    <property type="match status" value="1"/>
</dbReference>
<dbReference type="InterPro" id="IPR004013">
    <property type="entry name" value="PHP_dom"/>
</dbReference>
<evidence type="ECO:0000256" key="8">
    <source>
        <dbReference type="RuleBase" id="RU366003"/>
    </source>
</evidence>
<evidence type="ECO:0000256" key="4">
    <source>
        <dbReference type="ARBA" id="ARBA00022605"/>
    </source>
</evidence>
<keyword evidence="6 8" id="KW-0368">Histidine biosynthesis</keyword>
<organism evidence="10">
    <name type="scientific">uncultured Anaerotruncus sp</name>
    <dbReference type="NCBI Taxonomy" id="905011"/>
    <lineage>
        <taxon>Bacteria</taxon>
        <taxon>Bacillati</taxon>
        <taxon>Bacillota</taxon>
        <taxon>Clostridia</taxon>
        <taxon>Eubacteriales</taxon>
        <taxon>Oscillospiraceae</taxon>
        <taxon>Anaerotruncus</taxon>
        <taxon>environmental samples</taxon>
    </lineage>
</organism>
<evidence type="ECO:0000256" key="6">
    <source>
        <dbReference type="ARBA" id="ARBA00023102"/>
    </source>
</evidence>
<protein>
    <recommendedName>
        <fullName evidence="3 8">Histidinol-phosphatase</fullName>
        <shortName evidence="8">HolPase</shortName>
        <ecNumber evidence="3 8">3.1.3.15</ecNumber>
    </recommendedName>
</protein>
<reference evidence="10" key="1">
    <citation type="submission" date="2015-09" db="EMBL/GenBank/DDBJ databases">
        <authorList>
            <consortium name="Pathogen Informatics"/>
        </authorList>
    </citation>
    <scope>NUCLEOTIDE SEQUENCE</scope>
    <source>
        <strain evidence="10">2789STDY5834896</strain>
    </source>
</reference>
<gene>
    <name evidence="10" type="ORF">SAMEA3545359_00117</name>
</gene>
<dbReference type="PANTHER" id="PTHR21039:SF0">
    <property type="entry name" value="HISTIDINOL-PHOSPHATASE"/>
    <property type="match status" value="1"/>
</dbReference>
<feature type="domain" description="PHP" evidence="9">
    <location>
        <begin position="6"/>
        <end position="193"/>
    </location>
</feature>
<dbReference type="GO" id="GO:0005737">
    <property type="term" value="C:cytoplasm"/>
    <property type="evidence" value="ECO:0007669"/>
    <property type="project" value="TreeGrafter"/>
</dbReference>
<dbReference type="Gene3D" id="3.20.20.140">
    <property type="entry name" value="Metal-dependent hydrolases"/>
    <property type="match status" value="1"/>
</dbReference>
<accession>A0A1C6FUN3</accession>
<dbReference type="InterPro" id="IPR016195">
    <property type="entry name" value="Pol/histidinol_Pase-like"/>
</dbReference>
<proteinExistence type="inferred from homology"/>